<feature type="transmembrane region" description="Helical" evidence="2">
    <location>
        <begin position="216"/>
        <end position="235"/>
    </location>
</feature>
<reference evidence="3 4" key="1">
    <citation type="submission" date="2023-09" db="EMBL/GenBank/DDBJ databases">
        <title>Buttiauxella selenatireducens sp. nov., isolated from the rhizosphere of Cardamine hupingshanesis.</title>
        <authorList>
            <person name="Zhang S."/>
            <person name="Xu Z."/>
            <person name="Wang H."/>
            <person name="Guo Y."/>
        </authorList>
    </citation>
    <scope>NUCLEOTIDE SEQUENCE [LARGE SCALE GENOMIC DNA]</scope>
    <source>
        <strain evidence="3 4">R73</strain>
    </source>
</reference>
<keyword evidence="2" id="KW-0812">Transmembrane</keyword>
<proteinExistence type="inferred from homology"/>
<keyword evidence="2" id="KW-1133">Transmembrane helix</keyword>
<keyword evidence="1" id="KW-0769">Symport</keyword>
<evidence type="ECO:0000256" key="1">
    <source>
        <dbReference type="PIRNR" id="PIRNR005348"/>
    </source>
</evidence>
<feature type="transmembrane region" description="Helical" evidence="2">
    <location>
        <begin position="271"/>
        <end position="291"/>
    </location>
</feature>
<protein>
    <recommendedName>
        <fullName evidence="1">Citrate-sodium symporter</fullName>
    </recommendedName>
</protein>
<feature type="transmembrane region" description="Helical" evidence="2">
    <location>
        <begin position="120"/>
        <end position="140"/>
    </location>
</feature>
<feature type="transmembrane region" description="Helical" evidence="2">
    <location>
        <begin position="178"/>
        <end position="204"/>
    </location>
</feature>
<feature type="transmembrane region" description="Helical" evidence="2">
    <location>
        <begin position="146"/>
        <end position="166"/>
    </location>
</feature>
<feature type="transmembrane region" description="Helical" evidence="2">
    <location>
        <begin position="297"/>
        <end position="315"/>
    </location>
</feature>
<evidence type="ECO:0000313" key="4">
    <source>
        <dbReference type="Proteomes" id="UP001246690"/>
    </source>
</evidence>
<keyword evidence="1" id="KW-1003">Cell membrane</keyword>
<evidence type="ECO:0000256" key="2">
    <source>
        <dbReference type="SAM" id="Phobius"/>
    </source>
</evidence>
<dbReference type="InterPro" id="IPR004679">
    <property type="entry name" value="2-OHcarboxylate_transport"/>
</dbReference>
<comment type="function">
    <text evidence="1">Secondary active transporter that catalyzes the uptake of citrate across the membrane with the concomitant uptake of sodium.</text>
</comment>
<feature type="transmembrane region" description="Helical" evidence="2">
    <location>
        <begin position="59"/>
        <end position="77"/>
    </location>
</feature>
<gene>
    <name evidence="3" type="ORF">RHD99_00640</name>
</gene>
<keyword evidence="1" id="KW-0163">Citrate utilization</keyword>
<feature type="transmembrane region" description="Helical" evidence="2">
    <location>
        <begin position="354"/>
        <end position="380"/>
    </location>
</feature>
<evidence type="ECO:0000313" key="3">
    <source>
        <dbReference type="EMBL" id="WMY74528.1"/>
    </source>
</evidence>
<keyword evidence="4" id="KW-1185">Reference proteome</keyword>
<dbReference type="RefSeq" id="WP_309877131.1">
    <property type="nucleotide sequence ID" value="NZ_CP133838.1"/>
</dbReference>
<feature type="transmembrane region" description="Helical" evidence="2">
    <location>
        <begin position="327"/>
        <end position="348"/>
    </location>
</feature>
<keyword evidence="1" id="KW-0997">Cell inner membrane</keyword>
<keyword evidence="1" id="KW-0813">Transport</keyword>
<dbReference type="PANTHER" id="PTHR40033">
    <property type="entry name" value="NA(+)-MALATE SYMPORTER"/>
    <property type="match status" value="1"/>
</dbReference>
<feature type="transmembrane region" description="Helical" evidence="2">
    <location>
        <begin position="83"/>
        <end position="100"/>
    </location>
</feature>
<dbReference type="PANTHER" id="PTHR40033:SF1">
    <property type="entry name" value="CITRATE-SODIUM SYMPORTER"/>
    <property type="match status" value="1"/>
</dbReference>
<feature type="transmembrane region" description="Helical" evidence="2">
    <location>
        <begin position="423"/>
        <end position="443"/>
    </location>
</feature>
<dbReference type="EMBL" id="CP133838">
    <property type="protein sequence ID" value="WMY74528.1"/>
    <property type="molecule type" value="Genomic_DNA"/>
</dbReference>
<dbReference type="Proteomes" id="UP001246690">
    <property type="component" value="Chromosome"/>
</dbReference>
<accession>A0ABY9SC47</accession>
<sequence length="444" mass="46674">MENNPLNHPIEKPASGGPSLRLLGNMEVGSVPILLFVVIAAIVAVSGASGLLPKNMIGGLAIIMTLGFSFAKIGRMIPVIKDIGGPAILCLMVPSVLVYYGLFEEQTMATVHLLMKEANLLYFVIACLVVGSILGMNRTILIQGMIRMFVPLVVGTGTAVLTGLLVGSMFGYSIYHTFFFIIVPIIGGGIGEGILPLSLAYSAILGQTPDVYVAQLAPAAVVGNIFAIICAGVLARIGSRRPSLTGNGMLIRSREDNSLFAQTQGSQQTDFHLMGAGLLMICAFFIVGGLFEKLVHIPGPVLMILAAVFCKYAKLIPSAMEMGAHSCYKFVSAALVWPLMIGLGMLYVPLESVVSVFSVGYVVVCGSVVITMSLSGFFIASRLNMYPIEAAIVTCCHSGLGGTGDVAILSASNRMSLMPFAQIATRIGGASTVIAATLLLGWIM</sequence>
<organism evidence="3 4">
    <name type="scientific">Buttiauxella selenatireducens</name>
    <dbReference type="NCBI Taxonomy" id="3073902"/>
    <lineage>
        <taxon>Bacteria</taxon>
        <taxon>Pseudomonadati</taxon>
        <taxon>Pseudomonadota</taxon>
        <taxon>Gammaproteobacteria</taxon>
        <taxon>Enterobacterales</taxon>
        <taxon>Enterobacteriaceae</taxon>
        <taxon>Buttiauxella</taxon>
    </lineage>
</organism>
<comment type="similarity">
    <text evidence="1">Belongs to the 2-hydroxycarboxylate transporter (2-HCT) (TC 2.A.24) family.</text>
</comment>
<comment type="subcellular location">
    <subcellularLocation>
        <location evidence="1">Cell inner membrane</location>
    </subcellularLocation>
</comment>
<dbReference type="Pfam" id="PF03390">
    <property type="entry name" value="2HCT"/>
    <property type="match status" value="1"/>
</dbReference>
<feature type="transmembrane region" description="Helical" evidence="2">
    <location>
        <begin position="31"/>
        <end position="52"/>
    </location>
</feature>
<name>A0ABY9SC47_9ENTR</name>
<keyword evidence="1 2" id="KW-0472">Membrane</keyword>
<dbReference type="PIRSF" id="PIRSF005348">
    <property type="entry name" value="YxkH"/>
    <property type="match status" value="1"/>
</dbReference>